<evidence type="ECO:0000313" key="2">
    <source>
        <dbReference type="Proteomes" id="UP000318138"/>
    </source>
</evidence>
<name>A0A859FB25_9BACI</name>
<protein>
    <submittedName>
        <fullName evidence="1">Uncharacterized protein</fullName>
    </submittedName>
</protein>
<sequence length="167" mass="18767">MERTVYFSDNFFSSGKTDIFNEDKERVGELDLKGAFSSSVRIETKEGNVLEAAFPFFSMKWRIKLEDGTKVGEVKYALSFSKKRYTYTTSTGEYDISAPAFSRSYTIKDTDEQTVAIFDRVSGFFSAPSYKLVNESDYLTTEELIAVVMGVNAIEKASSNNSHTPTP</sequence>
<gene>
    <name evidence="1" type="ORF">FLK61_25945</name>
</gene>
<keyword evidence="2" id="KW-1185">Reference proteome</keyword>
<dbReference type="EMBL" id="CP041372">
    <property type="protein sequence ID" value="QKS70207.1"/>
    <property type="molecule type" value="Genomic_DNA"/>
</dbReference>
<dbReference type="RefSeq" id="WP_176008247.1">
    <property type="nucleotide sequence ID" value="NZ_CP041372.2"/>
</dbReference>
<dbReference type="Proteomes" id="UP000318138">
    <property type="component" value="Chromosome"/>
</dbReference>
<organism evidence="1 2">
    <name type="scientific">Paenalkalicoccus suaedae</name>
    <dbReference type="NCBI Taxonomy" id="2592382"/>
    <lineage>
        <taxon>Bacteria</taxon>
        <taxon>Bacillati</taxon>
        <taxon>Bacillota</taxon>
        <taxon>Bacilli</taxon>
        <taxon>Bacillales</taxon>
        <taxon>Bacillaceae</taxon>
        <taxon>Paenalkalicoccus</taxon>
    </lineage>
</organism>
<accession>A0A859FB25</accession>
<dbReference type="KEGG" id="psua:FLK61_25945"/>
<proteinExistence type="predicted"/>
<evidence type="ECO:0000313" key="1">
    <source>
        <dbReference type="EMBL" id="QKS70207.1"/>
    </source>
</evidence>
<dbReference type="AlphaFoldDB" id="A0A859FB25"/>
<reference evidence="2" key="1">
    <citation type="submission" date="2019-07" db="EMBL/GenBank/DDBJ databases">
        <title>Bacillus alkalisoli sp. nov. isolated from saline soil.</title>
        <authorList>
            <person name="Sun J.-Q."/>
            <person name="Xu L."/>
        </authorList>
    </citation>
    <scope>NUCLEOTIDE SEQUENCE [LARGE SCALE GENOMIC DNA]</scope>
    <source>
        <strain evidence="2">M4U3P1</strain>
    </source>
</reference>